<evidence type="ECO:0000256" key="1">
    <source>
        <dbReference type="SAM" id="MobiDB-lite"/>
    </source>
</evidence>
<gene>
    <name evidence="2" type="ORF">GCM10008179_12110</name>
</gene>
<reference evidence="2" key="2">
    <citation type="submission" date="2023-01" db="EMBL/GenBank/DDBJ databases">
        <authorList>
            <person name="Sun Q."/>
            <person name="Evtushenko L."/>
        </authorList>
    </citation>
    <scope>NUCLEOTIDE SEQUENCE</scope>
    <source>
        <strain evidence="2">VKM B-2347</strain>
    </source>
</reference>
<keyword evidence="3" id="KW-1185">Reference proteome</keyword>
<reference evidence="2" key="1">
    <citation type="journal article" date="2014" name="Int. J. Syst. Evol. Microbiol.">
        <title>Complete genome sequence of Corynebacterium casei LMG S-19264T (=DSM 44701T), isolated from a smear-ripened cheese.</title>
        <authorList>
            <consortium name="US DOE Joint Genome Institute (JGI-PGF)"/>
            <person name="Walter F."/>
            <person name="Albersmeier A."/>
            <person name="Kalinowski J."/>
            <person name="Ruckert C."/>
        </authorList>
    </citation>
    <scope>NUCLEOTIDE SEQUENCE</scope>
    <source>
        <strain evidence="2">VKM B-2347</strain>
    </source>
</reference>
<evidence type="ECO:0000313" key="3">
    <source>
        <dbReference type="Proteomes" id="UP001143372"/>
    </source>
</evidence>
<comment type="caution">
    <text evidence="2">The sequence shown here is derived from an EMBL/GenBank/DDBJ whole genome shotgun (WGS) entry which is preliminary data.</text>
</comment>
<dbReference type="AlphaFoldDB" id="A0A9W6MV45"/>
<feature type="region of interest" description="Disordered" evidence="1">
    <location>
        <begin position="56"/>
        <end position="77"/>
    </location>
</feature>
<accession>A0A9W6MV45</accession>
<dbReference type="EMBL" id="BSFI01000006">
    <property type="protein sequence ID" value="GLK67573.1"/>
    <property type="molecule type" value="Genomic_DNA"/>
</dbReference>
<sequence length="146" mass="15465">MFPLYDRSVTFQRPAVRPAYRRLARTPSGPSSKLGDSALRPRLEALARLMRNGMLLAEHDRPRPNAPVSEGRRAPVGEAGSGMVERAVRDARIASGAAAGFVLYLGREFAGVSGVAGLVCSATAVMSSALFGRRLSAAPLSVREDG</sequence>
<name>A0A9W6MV45_9HYPH</name>
<dbReference type="Proteomes" id="UP001143372">
    <property type="component" value="Unassembled WGS sequence"/>
</dbReference>
<evidence type="ECO:0000313" key="2">
    <source>
        <dbReference type="EMBL" id="GLK67573.1"/>
    </source>
</evidence>
<organism evidence="2 3">
    <name type="scientific">Hansschlegelia plantiphila</name>
    <dbReference type="NCBI Taxonomy" id="374655"/>
    <lineage>
        <taxon>Bacteria</taxon>
        <taxon>Pseudomonadati</taxon>
        <taxon>Pseudomonadota</taxon>
        <taxon>Alphaproteobacteria</taxon>
        <taxon>Hyphomicrobiales</taxon>
        <taxon>Methylopilaceae</taxon>
        <taxon>Hansschlegelia</taxon>
    </lineage>
</organism>
<proteinExistence type="predicted"/>
<protein>
    <submittedName>
        <fullName evidence="2">Uncharacterized protein</fullName>
    </submittedName>
</protein>